<evidence type="ECO:0000313" key="2">
    <source>
        <dbReference type="EMBL" id="ANP51777.1"/>
    </source>
</evidence>
<name>A0A1B1AZ01_9ACTN</name>
<protein>
    <submittedName>
        <fullName evidence="2">Uncharacterized protein</fullName>
    </submittedName>
</protein>
<dbReference type="AlphaFoldDB" id="A0A1B1AZ01"/>
<dbReference type="Proteomes" id="UP000092659">
    <property type="component" value="Chromosome"/>
</dbReference>
<dbReference type="EMBL" id="CP016279">
    <property type="protein sequence ID" value="ANP51777.1"/>
    <property type="molecule type" value="Genomic_DNA"/>
</dbReference>
<feature type="region of interest" description="Disordered" evidence="1">
    <location>
        <begin position="37"/>
        <end position="113"/>
    </location>
</feature>
<proteinExistence type="predicted"/>
<dbReference type="KEGG" id="sgs:AVL59_21250"/>
<accession>A0A1B1AZ01</accession>
<reference evidence="2 3" key="1">
    <citation type="submission" date="2016-06" db="EMBL/GenBank/DDBJ databases">
        <title>Complete genome sequence of Streptomyces griseochromogenes ATCC 14511, the Blasticidin S producer.</title>
        <authorList>
            <person name="Wu L."/>
        </authorList>
    </citation>
    <scope>NUCLEOTIDE SEQUENCE [LARGE SCALE GENOMIC DNA]</scope>
    <source>
        <strain evidence="2 3">ATCC 14511</strain>
    </source>
</reference>
<feature type="compositionally biased region" description="Basic and acidic residues" evidence="1">
    <location>
        <begin position="64"/>
        <end position="74"/>
    </location>
</feature>
<organism evidence="2 3">
    <name type="scientific">Streptomyces griseochromogenes</name>
    <dbReference type="NCBI Taxonomy" id="68214"/>
    <lineage>
        <taxon>Bacteria</taxon>
        <taxon>Bacillati</taxon>
        <taxon>Actinomycetota</taxon>
        <taxon>Actinomycetes</taxon>
        <taxon>Kitasatosporales</taxon>
        <taxon>Streptomycetaceae</taxon>
        <taxon>Streptomyces</taxon>
    </lineage>
</organism>
<evidence type="ECO:0000313" key="3">
    <source>
        <dbReference type="Proteomes" id="UP000092659"/>
    </source>
</evidence>
<sequence>MEGLSYPAAFSRTWWAAGLQTEDFALDLQRRLGIRHQSARARPEHVDARGQLPGQPELSGKLDSGGRAHDRDTGSDPTLDEVAGQRGPLIGDGHRFGRVVQRSGGRREGLADPPARERHLRVVGGVLAQVAVCSAEVVARPQQSVPGADLVAGLQRGQADPAEPLGECLPLLVPCRLVAFGYRACRDQHLAEVGAAPYTA</sequence>
<gene>
    <name evidence="2" type="ORF">AVL59_21250</name>
</gene>
<evidence type="ECO:0000256" key="1">
    <source>
        <dbReference type="SAM" id="MobiDB-lite"/>
    </source>
</evidence>